<dbReference type="InterPro" id="IPR006119">
    <property type="entry name" value="Resolv_N"/>
</dbReference>
<evidence type="ECO:0000256" key="1">
    <source>
        <dbReference type="ARBA" id="ARBA00009913"/>
    </source>
</evidence>
<dbReference type="InterPro" id="IPR050639">
    <property type="entry name" value="SSR_resolvase"/>
</dbReference>
<evidence type="ECO:0000313" key="8">
    <source>
        <dbReference type="EMBL" id="KGX85219.1"/>
    </source>
</evidence>
<protein>
    <submittedName>
        <fullName evidence="8">Transposon resolvase</fullName>
    </submittedName>
</protein>
<evidence type="ECO:0000256" key="6">
    <source>
        <dbReference type="PROSITE-ProRule" id="PRU10137"/>
    </source>
</evidence>
<gene>
    <name evidence="8" type="ORF">N784_09995</name>
</gene>
<dbReference type="PROSITE" id="PS00397">
    <property type="entry name" value="RECOMBINASES_1"/>
    <property type="match status" value="1"/>
</dbReference>
<dbReference type="eggNOG" id="COG1961">
    <property type="taxonomic scope" value="Bacteria"/>
</dbReference>
<sequence>MSEKIGYARVSTEEQNLEMQIEALKKEGCNKIFKEKITGRKEDRTEFGKCMDYLRNGDTLVIYKLDRLGRTTKQLVNLAASLREKGIELASVQDGIDTSTAQGRFFFHIMSAFAEMEVELTRERTRAGLAAARARGRKGGRPRMSQEKLEKAIKLYNAKTHTLKEITEITGVSKSKLYQYLKQKR</sequence>
<evidence type="ECO:0000256" key="5">
    <source>
        <dbReference type="PIRSR" id="PIRSR606118-50"/>
    </source>
</evidence>
<dbReference type="InterPro" id="IPR006120">
    <property type="entry name" value="Resolvase_HTH_dom"/>
</dbReference>
<keyword evidence="4" id="KW-0233">DNA recombination</keyword>
<organism evidence="8 9">
    <name type="scientific">Pontibacillus litoralis JSM 072002</name>
    <dbReference type="NCBI Taxonomy" id="1385512"/>
    <lineage>
        <taxon>Bacteria</taxon>
        <taxon>Bacillati</taxon>
        <taxon>Bacillota</taxon>
        <taxon>Bacilli</taxon>
        <taxon>Bacillales</taxon>
        <taxon>Bacillaceae</taxon>
        <taxon>Pontibacillus</taxon>
    </lineage>
</organism>
<dbReference type="Pfam" id="PF02796">
    <property type="entry name" value="HTH_7"/>
    <property type="match status" value="1"/>
</dbReference>
<reference evidence="8 9" key="1">
    <citation type="submission" date="2013-08" db="EMBL/GenBank/DDBJ databases">
        <authorList>
            <person name="Huang J."/>
            <person name="Wang G."/>
        </authorList>
    </citation>
    <scope>NUCLEOTIDE SEQUENCE [LARGE SCALE GENOMIC DNA]</scope>
    <source>
        <strain evidence="8 9">JSM 072002</strain>
    </source>
</reference>
<dbReference type="Gene3D" id="3.40.50.1390">
    <property type="entry name" value="Resolvase, N-terminal catalytic domain"/>
    <property type="match status" value="1"/>
</dbReference>
<feature type="domain" description="Resolvase/invertase-type recombinase catalytic" evidence="7">
    <location>
        <begin position="3"/>
        <end position="136"/>
    </location>
</feature>
<evidence type="ECO:0000313" key="9">
    <source>
        <dbReference type="Proteomes" id="UP000030401"/>
    </source>
</evidence>
<dbReference type="PROSITE" id="PS51736">
    <property type="entry name" value="RECOMBINASES_3"/>
    <property type="match status" value="1"/>
</dbReference>
<dbReference type="STRING" id="1385512.N784_09995"/>
<dbReference type="GO" id="GO:0000150">
    <property type="term" value="F:DNA strand exchange activity"/>
    <property type="evidence" value="ECO:0007669"/>
    <property type="project" value="InterPro"/>
</dbReference>
<dbReference type="PANTHER" id="PTHR30461">
    <property type="entry name" value="DNA-INVERTASE FROM LAMBDOID PROPHAGE"/>
    <property type="match status" value="1"/>
</dbReference>
<evidence type="ECO:0000256" key="4">
    <source>
        <dbReference type="ARBA" id="ARBA00023172"/>
    </source>
</evidence>
<dbReference type="EMBL" id="AVPG01000025">
    <property type="protein sequence ID" value="KGX85219.1"/>
    <property type="molecule type" value="Genomic_DNA"/>
</dbReference>
<dbReference type="AlphaFoldDB" id="A0A0A5FZJ9"/>
<dbReference type="Pfam" id="PF00239">
    <property type="entry name" value="Resolvase"/>
    <property type="match status" value="1"/>
</dbReference>
<dbReference type="GO" id="GO:0003677">
    <property type="term" value="F:DNA binding"/>
    <property type="evidence" value="ECO:0007669"/>
    <property type="project" value="UniProtKB-KW"/>
</dbReference>
<accession>A0A0A5FZJ9</accession>
<dbReference type="RefSeq" id="WP_036835712.1">
    <property type="nucleotide sequence ID" value="NZ_AVPG01000025.1"/>
</dbReference>
<dbReference type="SMART" id="SM00857">
    <property type="entry name" value="Resolvase"/>
    <property type="match status" value="1"/>
</dbReference>
<name>A0A0A5FZJ9_9BACI</name>
<keyword evidence="9" id="KW-1185">Reference proteome</keyword>
<comment type="similarity">
    <text evidence="1">Belongs to the site-specific recombinase resolvase family.</text>
</comment>
<dbReference type="Gene3D" id="1.10.10.60">
    <property type="entry name" value="Homeodomain-like"/>
    <property type="match status" value="1"/>
</dbReference>
<proteinExistence type="inferred from homology"/>
<dbReference type="InterPro" id="IPR006118">
    <property type="entry name" value="Recombinase_CS"/>
</dbReference>
<evidence type="ECO:0000259" key="7">
    <source>
        <dbReference type="PROSITE" id="PS51736"/>
    </source>
</evidence>
<keyword evidence="2" id="KW-0229">DNA integration</keyword>
<comment type="caution">
    <text evidence="8">The sequence shown here is derived from an EMBL/GenBank/DDBJ whole genome shotgun (WGS) entry which is preliminary data.</text>
</comment>
<evidence type="ECO:0000256" key="3">
    <source>
        <dbReference type="ARBA" id="ARBA00023125"/>
    </source>
</evidence>
<keyword evidence="3" id="KW-0238">DNA-binding</keyword>
<dbReference type="SUPFAM" id="SSF53041">
    <property type="entry name" value="Resolvase-like"/>
    <property type="match status" value="1"/>
</dbReference>
<evidence type="ECO:0000256" key="2">
    <source>
        <dbReference type="ARBA" id="ARBA00022908"/>
    </source>
</evidence>
<dbReference type="CDD" id="cd03768">
    <property type="entry name" value="SR_ResInv"/>
    <property type="match status" value="1"/>
</dbReference>
<dbReference type="PANTHER" id="PTHR30461:SF2">
    <property type="entry name" value="SERINE RECOMBINASE PINE-RELATED"/>
    <property type="match status" value="1"/>
</dbReference>
<dbReference type="FunFam" id="3.40.50.1390:FF:000001">
    <property type="entry name" value="DNA recombinase"/>
    <property type="match status" value="1"/>
</dbReference>
<dbReference type="Proteomes" id="UP000030401">
    <property type="component" value="Unassembled WGS sequence"/>
</dbReference>
<dbReference type="PROSITE" id="PS00398">
    <property type="entry name" value="RECOMBINASES_2"/>
    <property type="match status" value="1"/>
</dbReference>
<feature type="active site" description="O-(5'-phospho-DNA)-serine intermediate" evidence="5 6">
    <location>
        <position position="11"/>
    </location>
</feature>
<dbReference type="InterPro" id="IPR036162">
    <property type="entry name" value="Resolvase-like_N_sf"/>
</dbReference>
<dbReference type="GO" id="GO:0015074">
    <property type="term" value="P:DNA integration"/>
    <property type="evidence" value="ECO:0007669"/>
    <property type="project" value="UniProtKB-KW"/>
</dbReference>